<keyword evidence="1" id="KW-0808">Transferase</keyword>
<dbReference type="CDD" id="cd02440">
    <property type="entry name" value="AdoMet_MTases"/>
    <property type="match status" value="1"/>
</dbReference>
<dbReference type="RefSeq" id="WP_078785956.1">
    <property type="nucleotide sequence ID" value="NZ_CAJOJK010000022.1"/>
</dbReference>
<dbReference type="PIRSF" id="PIRSF018637">
    <property type="entry name" value="TrmK"/>
    <property type="match status" value="1"/>
</dbReference>
<dbReference type="SUPFAM" id="SSF53335">
    <property type="entry name" value="S-adenosyl-L-methionine-dependent methyltransferases"/>
    <property type="match status" value="1"/>
</dbReference>
<evidence type="ECO:0000313" key="1">
    <source>
        <dbReference type="EMBL" id="SJZ39179.1"/>
    </source>
</evidence>
<name>A0A1T4K9U2_9FIRM</name>
<keyword evidence="1" id="KW-0489">Methyltransferase</keyword>
<accession>A0A1T4K9U2</accession>
<dbReference type="InterPro" id="IPR029063">
    <property type="entry name" value="SAM-dependent_MTases_sf"/>
</dbReference>
<reference evidence="1 2" key="1">
    <citation type="submission" date="2017-02" db="EMBL/GenBank/DDBJ databases">
        <authorList>
            <person name="Peterson S.W."/>
        </authorList>
    </citation>
    <scope>NUCLEOTIDE SEQUENCE [LARGE SCALE GENOMIC DNA]</scope>
    <source>
        <strain evidence="1 2">ATCC 17233</strain>
    </source>
</reference>
<dbReference type="Proteomes" id="UP000189857">
    <property type="component" value="Unassembled WGS sequence"/>
</dbReference>
<dbReference type="OrthoDB" id="5881184at2"/>
<dbReference type="Gene3D" id="3.40.50.150">
    <property type="entry name" value="Vaccinia Virus protein VP39"/>
    <property type="match status" value="1"/>
</dbReference>
<sequence length="250" mass="28164">MAKSVKGRLSDRMLAVAAMAKSCGLFCYDKADKPKIVDIGCDHAFISIFLIQEDIADKVYAVDINDGPLEIAKKNISDYGLGDSITVRKSNGFENIEKGETDMAVIAGMGGYLIIDIIKNAKCLEKGYKLVLSPQSDIYEVRKYLTENGFRIVDEDMMKDAGKYYNIICAEYCGDIQETADELNLLFGEILMKKGNATLKEYLTGRIVSYEKIIDKMNKEAKGTAEDKKLRIEQELENFRFILDKYYQEG</sequence>
<dbReference type="InterPro" id="IPR006901">
    <property type="entry name" value="TrmK"/>
</dbReference>
<organism evidence="1 2">
    <name type="scientific">Eubacterium ruminantium</name>
    <dbReference type="NCBI Taxonomy" id="42322"/>
    <lineage>
        <taxon>Bacteria</taxon>
        <taxon>Bacillati</taxon>
        <taxon>Bacillota</taxon>
        <taxon>Clostridia</taxon>
        <taxon>Eubacteriales</taxon>
        <taxon>Eubacteriaceae</taxon>
        <taxon>Eubacterium</taxon>
    </lineage>
</organism>
<evidence type="ECO:0000313" key="2">
    <source>
        <dbReference type="Proteomes" id="UP000189857"/>
    </source>
</evidence>
<dbReference type="EMBL" id="FUXA01000003">
    <property type="protein sequence ID" value="SJZ39179.1"/>
    <property type="molecule type" value="Genomic_DNA"/>
</dbReference>
<gene>
    <name evidence="1" type="ORF">SAMN02745110_00284</name>
</gene>
<dbReference type="AlphaFoldDB" id="A0A1T4K9U2"/>
<dbReference type="GO" id="GO:0032259">
    <property type="term" value="P:methylation"/>
    <property type="evidence" value="ECO:0007669"/>
    <property type="project" value="UniProtKB-KW"/>
</dbReference>
<keyword evidence="2" id="KW-1185">Reference proteome</keyword>
<dbReference type="PANTHER" id="PTHR38451">
    <property type="entry name" value="TRNA (ADENINE(22)-N(1))-METHYLTRANSFERASE"/>
    <property type="match status" value="1"/>
</dbReference>
<dbReference type="Pfam" id="PF04816">
    <property type="entry name" value="TrmK"/>
    <property type="match status" value="1"/>
</dbReference>
<dbReference type="PANTHER" id="PTHR38451:SF1">
    <property type="entry name" value="TRNA (ADENINE(22)-N(1))-METHYLTRANSFERASE"/>
    <property type="match status" value="1"/>
</dbReference>
<proteinExistence type="predicted"/>
<protein>
    <submittedName>
        <fullName evidence="1">tRNA (Adenine22-N1)-methyltransferase</fullName>
    </submittedName>
</protein>
<dbReference type="GO" id="GO:0160105">
    <property type="term" value="F:tRNA (adenine(22)-N1)-methyltransferase activity"/>
    <property type="evidence" value="ECO:0007669"/>
    <property type="project" value="InterPro"/>
</dbReference>
<dbReference type="Gene3D" id="1.10.287.1890">
    <property type="match status" value="1"/>
</dbReference>